<evidence type="ECO:0000256" key="2">
    <source>
        <dbReference type="ARBA" id="ARBA00023136"/>
    </source>
</evidence>
<dbReference type="GO" id="GO:0071555">
    <property type="term" value="P:cell wall organization"/>
    <property type="evidence" value="ECO:0007669"/>
    <property type="project" value="TreeGrafter"/>
</dbReference>
<evidence type="ECO:0000259" key="5">
    <source>
        <dbReference type="Pfam" id="PF03717"/>
    </source>
</evidence>
<accession>A0A1F6EH51</accession>
<dbReference type="Proteomes" id="UP000177306">
    <property type="component" value="Unassembled WGS sequence"/>
</dbReference>
<dbReference type="AlphaFoldDB" id="A0A1F6EH51"/>
<protein>
    <recommendedName>
        <fullName evidence="8">Penicillin-binding protein transpeptidase domain-containing protein</fullName>
    </recommendedName>
</protein>
<dbReference type="InterPro" id="IPR050515">
    <property type="entry name" value="Beta-lactam/transpept"/>
</dbReference>
<reference evidence="6 7" key="1">
    <citation type="journal article" date="2016" name="Nat. Commun.">
        <title>Thousands of microbial genomes shed light on interconnected biogeochemical processes in an aquifer system.</title>
        <authorList>
            <person name="Anantharaman K."/>
            <person name="Brown C.T."/>
            <person name="Hug L.A."/>
            <person name="Sharon I."/>
            <person name="Castelle C.J."/>
            <person name="Probst A.J."/>
            <person name="Thomas B.C."/>
            <person name="Singh A."/>
            <person name="Wilkins M.J."/>
            <person name="Karaoz U."/>
            <person name="Brodie E.L."/>
            <person name="Williams K.H."/>
            <person name="Hubbard S.S."/>
            <person name="Banfield J.F."/>
        </authorList>
    </citation>
    <scope>NUCLEOTIDE SEQUENCE [LARGE SCALE GENOMIC DNA]</scope>
</reference>
<dbReference type="InterPro" id="IPR036138">
    <property type="entry name" value="PBP_dimer_sf"/>
</dbReference>
<feature type="transmembrane region" description="Helical" evidence="3">
    <location>
        <begin position="31"/>
        <end position="51"/>
    </location>
</feature>
<evidence type="ECO:0000259" key="4">
    <source>
        <dbReference type="Pfam" id="PF00905"/>
    </source>
</evidence>
<evidence type="ECO:0000313" key="6">
    <source>
        <dbReference type="EMBL" id="OGG72963.1"/>
    </source>
</evidence>
<evidence type="ECO:0000256" key="3">
    <source>
        <dbReference type="SAM" id="Phobius"/>
    </source>
</evidence>
<dbReference type="Pfam" id="PF00905">
    <property type="entry name" value="Transpeptidase"/>
    <property type="match status" value="1"/>
</dbReference>
<gene>
    <name evidence="6" type="ORF">A3A38_01705</name>
</gene>
<feature type="domain" description="Penicillin-binding protein dimerisation" evidence="5">
    <location>
        <begin position="95"/>
        <end position="211"/>
    </location>
</feature>
<dbReference type="Gene3D" id="3.90.1310.10">
    <property type="entry name" value="Penicillin-binding protein 2a (Domain 2)"/>
    <property type="match status" value="1"/>
</dbReference>
<dbReference type="Gene3D" id="3.40.710.10">
    <property type="entry name" value="DD-peptidase/beta-lactamase superfamily"/>
    <property type="match status" value="1"/>
</dbReference>
<dbReference type="PANTHER" id="PTHR30627">
    <property type="entry name" value="PEPTIDOGLYCAN D,D-TRANSPEPTIDASE"/>
    <property type="match status" value="1"/>
</dbReference>
<evidence type="ECO:0000256" key="1">
    <source>
        <dbReference type="ARBA" id="ARBA00004370"/>
    </source>
</evidence>
<dbReference type="SUPFAM" id="SSF56601">
    <property type="entry name" value="beta-lactamase/transpeptidase-like"/>
    <property type="match status" value="1"/>
</dbReference>
<evidence type="ECO:0000313" key="7">
    <source>
        <dbReference type="Proteomes" id="UP000177306"/>
    </source>
</evidence>
<name>A0A1F6EH51_9BACT</name>
<dbReference type="InterPro" id="IPR012338">
    <property type="entry name" value="Beta-lactam/transpept-like"/>
</dbReference>
<organism evidence="6 7">
    <name type="scientific">Candidatus Kaiserbacteria bacterium RIFCSPLOWO2_01_FULL_53_17</name>
    <dbReference type="NCBI Taxonomy" id="1798511"/>
    <lineage>
        <taxon>Bacteria</taxon>
        <taxon>Candidatus Kaiseribacteriota</taxon>
    </lineage>
</organism>
<keyword evidence="3" id="KW-0812">Transmembrane</keyword>
<dbReference type="PANTHER" id="PTHR30627:SF1">
    <property type="entry name" value="PEPTIDOGLYCAN D,D-TRANSPEPTIDASE FTSI"/>
    <property type="match status" value="1"/>
</dbReference>
<dbReference type="SUPFAM" id="SSF56519">
    <property type="entry name" value="Penicillin binding protein dimerisation domain"/>
    <property type="match status" value="1"/>
</dbReference>
<feature type="domain" description="Penicillin-binding protein transpeptidase" evidence="4">
    <location>
        <begin position="275"/>
        <end position="574"/>
    </location>
</feature>
<dbReference type="GO" id="GO:0005886">
    <property type="term" value="C:plasma membrane"/>
    <property type="evidence" value="ECO:0007669"/>
    <property type="project" value="TreeGrafter"/>
</dbReference>
<keyword evidence="3" id="KW-1133">Transmembrane helix</keyword>
<dbReference type="InterPro" id="IPR001460">
    <property type="entry name" value="PCN-bd_Tpept"/>
</dbReference>
<comment type="caution">
    <text evidence="6">The sequence shown here is derived from an EMBL/GenBank/DDBJ whole genome shotgun (WGS) entry which is preliminary data.</text>
</comment>
<dbReference type="Gene3D" id="3.30.450.330">
    <property type="match status" value="1"/>
</dbReference>
<comment type="subcellular location">
    <subcellularLocation>
        <location evidence="1">Membrane</location>
    </subcellularLocation>
</comment>
<dbReference type="InterPro" id="IPR005311">
    <property type="entry name" value="PBP_dimer"/>
</dbReference>
<keyword evidence="2 3" id="KW-0472">Membrane</keyword>
<evidence type="ECO:0008006" key="8">
    <source>
        <dbReference type="Google" id="ProtNLM"/>
    </source>
</evidence>
<dbReference type="Pfam" id="PF03717">
    <property type="entry name" value="PBP_dimer"/>
    <property type="match status" value="1"/>
</dbReference>
<dbReference type="GO" id="GO:0008658">
    <property type="term" value="F:penicillin binding"/>
    <property type="evidence" value="ECO:0007669"/>
    <property type="project" value="InterPro"/>
</dbReference>
<dbReference type="EMBL" id="MFLY01000020">
    <property type="protein sequence ID" value="OGG72963.1"/>
    <property type="molecule type" value="Genomic_DNA"/>
</dbReference>
<sequence length="594" mass="64930">MDASGPPGRGRAGFWGFNKTKYMTDALIVRIRFLSIVVFLGGTLLVARLFFVQIVRGEAFRAEAGAQYVAPVEDSFGRGSIFFQNKDGSRGDEAATLKSGFTIAINPKAIPDPEALFGALSAVIPDLDSADFFLRAGKKNDPYEEIARRLPAAVATAVKKLGIPGVFILEERWRYYPNDTLAAHLLGFVGSDGDALSGQYGIERYYDHVLKRENEDVHINFFAEIFANLEHSLFYDDAASREGDIVLSVEPAVERFLGNILDAALREWRTERGGGIVINPKTGEIYAMEARPSFNPNAYGESGGFTVFANPLVENVFEMGSIIKPLTVAFGIDSGAITAKSTYYDTGTIEVSGLTIGNYDGKARGVTGMQDILNKSLNLGAVHIMQKTGKETFARYMAALGFGEETGIDLPNEAPGLLDNLETRRDVEFATASYGQGIAVTPIAVVRALSALANGGILVTPHVAERVLYKVGSTREIAYDDAKRVLKKETTEEVTRMLVNTVDTALQKGRVMLPHWSIAAKTGTAQLPSPDGGYYKNKFLHSFFGYFPAYDPQFLVFLYIIDPQGASYSSETLTQPFMDTAKFLINYYGVPPDR</sequence>
<proteinExistence type="predicted"/>